<dbReference type="InterPro" id="IPR051703">
    <property type="entry name" value="NF-kappa-B_Signaling_Reg"/>
</dbReference>
<accession>A0A090XBR4</accession>
<dbReference type="PANTHER" id="PTHR46609:SF8">
    <property type="entry name" value="YQAJ VIRAL RECOMBINASE DOMAIN-CONTAINING PROTEIN"/>
    <property type="match status" value="1"/>
</dbReference>
<dbReference type="EMBL" id="GBIH01001051">
    <property type="protein sequence ID" value="JAC93659.1"/>
    <property type="molecule type" value="mRNA"/>
</dbReference>
<evidence type="ECO:0008006" key="2">
    <source>
        <dbReference type="Google" id="ProtNLM"/>
    </source>
</evidence>
<dbReference type="InterPro" id="IPR011604">
    <property type="entry name" value="PDDEXK-like_dom_sf"/>
</dbReference>
<protein>
    <recommendedName>
        <fullName evidence="2">Phage-type endonuclease</fullName>
    </recommendedName>
</protein>
<dbReference type="InterPro" id="IPR011335">
    <property type="entry name" value="Restrct_endonuc-II-like"/>
</dbReference>
<feature type="non-terminal residue" evidence="1">
    <location>
        <position position="1"/>
    </location>
</feature>
<organism evidence="1">
    <name type="scientific">Ixodes ricinus</name>
    <name type="common">Common tick</name>
    <name type="synonym">Acarus ricinus</name>
    <dbReference type="NCBI Taxonomy" id="34613"/>
    <lineage>
        <taxon>Eukaryota</taxon>
        <taxon>Metazoa</taxon>
        <taxon>Ecdysozoa</taxon>
        <taxon>Arthropoda</taxon>
        <taxon>Chelicerata</taxon>
        <taxon>Arachnida</taxon>
        <taxon>Acari</taxon>
        <taxon>Parasitiformes</taxon>
        <taxon>Ixodida</taxon>
        <taxon>Ixodoidea</taxon>
        <taxon>Ixodidae</taxon>
        <taxon>Ixodinae</taxon>
        <taxon>Ixodes</taxon>
    </lineage>
</organism>
<dbReference type="SUPFAM" id="SSF52980">
    <property type="entry name" value="Restriction endonuclease-like"/>
    <property type="match status" value="1"/>
</dbReference>
<reference evidence="1" key="1">
    <citation type="journal article" date="2015" name="PLoS Negl. Trop. Dis.">
        <title>Deep Sequencing Analysis of the Ixodes ricinus Haemocytome.</title>
        <authorList>
            <person name="Kotsyfakis M."/>
            <person name="Kopacek P."/>
            <person name="Franta Z."/>
            <person name="Pedra J.H."/>
            <person name="Ribeiro J.M."/>
        </authorList>
    </citation>
    <scope>NUCLEOTIDE SEQUENCE</scope>
</reference>
<proteinExistence type="evidence at transcript level"/>
<name>A0A090XBR4_IXORI</name>
<dbReference type="GO" id="GO:0006281">
    <property type="term" value="P:DNA repair"/>
    <property type="evidence" value="ECO:0007669"/>
    <property type="project" value="UniProtKB-ARBA"/>
</dbReference>
<evidence type="ECO:0000313" key="1">
    <source>
        <dbReference type="EMBL" id="JAC93659.1"/>
    </source>
</evidence>
<dbReference type="PANTHER" id="PTHR46609">
    <property type="entry name" value="EXONUCLEASE, PHAGE-TYPE/RECB, C-TERMINAL DOMAIN-CONTAINING PROTEIN"/>
    <property type="match status" value="1"/>
</dbReference>
<sequence length="120" mass="13529">TATPDGIIESQNAILEIKCPEVQDCRAMIATNKRYDVQRKDDTYTLKKIGSYGFYSQVQYTMLCTGKQLCFLYVWSKNSDVLLEISFDGSFIAEKHASAEPVLIFFDVAAPRKRCTGAQN</sequence>
<dbReference type="Gene3D" id="3.90.320.10">
    <property type="match status" value="1"/>
</dbReference>
<dbReference type="AlphaFoldDB" id="A0A090XBR4"/>